<dbReference type="Proteomes" id="UP000712281">
    <property type="component" value="Unassembled WGS sequence"/>
</dbReference>
<evidence type="ECO:0008006" key="4">
    <source>
        <dbReference type="Google" id="ProtNLM"/>
    </source>
</evidence>
<dbReference type="EMBL" id="QGKW02002005">
    <property type="protein sequence ID" value="KAF2543192.1"/>
    <property type="molecule type" value="Genomic_DNA"/>
</dbReference>
<feature type="transmembrane region" description="Helical" evidence="1">
    <location>
        <begin position="112"/>
        <end position="130"/>
    </location>
</feature>
<keyword evidence="1" id="KW-0472">Membrane</keyword>
<evidence type="ECO:0000313" key="2">
    <source>
        <dbReference type="EMBL" id="KAF2543192.1"/>
    </source>
</evidence>
<feature type="transmembrane region" description="Helical" evidence="1">
    <location>
        <begin position="20"/>
        <end position="41"/>
    </location>
</feature>
<protein>
    <recommendedName>
        <fullName evidence="4">Transmembrane protein</fullName>
    </recommendedName>
</protein>
<name>A0A8S9GHH8_BRACR</name>
<sequence>MFRRNSVGNGRRNSGDFKFLVFVGNWSSLVVIDVVFLVAGLPSIVSARLGSQDLVFGDLTSMFFFHNSRMDPRLFMVSSLSFGFSVWLASILPHSGCLYSSHASLGVGVRSYSFGALVSSIQSFVVLRCHGRLVCGATLLELWFLLFRVLWFFAVMGALYVLV</sequence>
<keyword evidence="1" id="KW-1133">Transmembrane helix</keyword>
<accession>A0A8S9GHH8</accession>
<evidence type="ECO:0000313" key="3">
    <source>
        <dbReference type="Proteomes" id="UP000712281"/>
    </source>
</evidence>
<proteinExistence type="predicted"/>
<keyword evidence="1" id="KW-0812">Transmembrane</keyword>
<feature type="transmembrane region" description="Helical" evidence="1">
    <location>
        <begin position="142"/>
        <end position="162"/>
    </location>
</feature>
<gene>
    <name evidence="2" type="ORF">F2Q68_00029682</name>
</gene>
<organism evidence="2 3">
    <name type="scientific">Brassica cretica</name>
    <name type="common">Mustard</name>
    <dbReference type="NCBI Taxonomy" id="69181"/>
    <lineage>
        <taxon>Eukaryota</taxon>
        <taxon>Viridiplantae</taxon>
        <taxon>Streptophyta</taxon>
        <taxon>Embryophyta</taxon>
        <taxon>Tracheophyta</taxon>
        <taxon>Spermatophyta</taxon>
        <taxon>Magnoliopsida</taxon>
        <taxon>eudicotyledons</taxon>
        <taxon>Gunneridae</taxon>
        <taxon>Pentapetalae</taxon>
        <taxon>rosids</taxon>
        <taxon>malvids</taxon>
        <taxon>Brassicales</taxon>
        <taxon>Brassicaceae</taxon>
        <taxon>Brassiceae</taxon>
        <taxon>Brassica</taxon>
    </lineage>
</organism>
<dbReference type="AlphaFoldDB" id="A0A8S9GHH8"/>
<comment type="caution">
    <text evidence="2">The sequence shown here is derived from an EMBL/GenBank/DDBJ whole genome shotgun (WGS) entry which is preliminary data.</text>
</comment>
<feature type="transmembrane region" description="Helical" evidence="1">
    <location>
        <begin position="74"/>
        <end position="92"/>
    </location>
</feature>
<evidence type="ECO:0000256" key="1">
    <source>
        <dbReference type="SAM" id="Phobius"/>
    </source>
</evidence>
<reference evidence="2" key="1">
    <citation type="submission" date="2019-12" db="EMBL/GenBank/DDBJ databases">
        <title>Genome sequencing and annotation of Brassica cretica.</title>
        <authorList>
            <person name="Studholme D.J."/>
            <person name="Sarris P.F."/>
        </authorList>
    </citation>
    <scope>NUCLEOTIDE SEQUENCE</scope>
    <source>
        <strain evidence="2">PFS-001/15</strain>
        <tissue evidence="2">Leaf</tissue>
    </source>
</reference>